<comment type="similarity">
    <text evidence="1">Belongs to the C/M/P thioester hydrolase family.</text>
</comment>
<dbReference type="InterPro" id="IPR042490">
    <property type="entry name" value="Thio_Ohase/BAAT_N"/>
</dbReference>
<dbReference type="PIRSF" id="PIRSF016521">
    <property type="entry name" value="Acyl-CoA_hydro"/>
    <property type="match status" value="1"/>
</dbReference>
<name>A0ABT1DMU0_9ACTN</name>
<dbReference type="Gene3D" id="2.60.40.2240">
    <property type="entry name" value="Acyl-CoA thioester hydrolase/BAAT N-terminal domain"/>
    <property type="match status" value="1"/>
</dbReference>
<accession>A0ABT1DMU0</accession>
<reference evidence="6 7" key="1">
    <citation type="submission" date="2022-06" db="EMBL/GenBank/DDBJ databases">
        <title>New Species of the Genus Actinoplanes, ActinopZanes ferrugineus.</title>
        <authorList>
            <person name="Ding P."/>
        </authorList>
    </citation>
    <scope>NUCLEOTIDE SEQUENCE [LARGE SCALE GENOMIC DNA]</scope>
    <source>
        <strain evidence="6 7">TRM88003</strain>
    </source>
</reference>
<dbReference type="PANTHER" id="PTHR10824">
    <property type="entry name" value="ACYL-COENZYME A THIOESTERASE-RELATED"/>
    <property type="match status" value="1"/>
</dbReference>
<comment type="caution">
    <text evidence="6">The sequence shown here is derived from an EMBL/GenBank/DDBJ whole genome shotgun (WGS) entry which is preliminary data.</text>
</comment>
<organism evidence="6 7">
    <name type="scientific">Paractinoplanes aksuensis</name>
    <dbReference type="NCBI Taxonomy" id="2939490"/>
    <lineage>
        <taxon>Bacteria</taxon>
        <taxon>Bacillati</taxon>
        <taxon>Actinomycetota</taxon>
        <taxon>Actinomycetes</taxon>
        <taxon>Micromonosporales</taxon>
        <taxon>Micromonosporaceae</taxon>
        <taxon>Paractinoplanes</taxon>
    </lineage>
</organism>
<feature type="region of interest" description="Disordered" evidence="2">
    <location>
        <begin position="350"/>
        <end position="387"/>
    </location>
</feature>
<evidence type="ECO:0000256" key="3">
    <source>
        <dbReference type="SAM" id="SignalP"/>
    </source>
</evidence>
<dbReference type="RefSeq" id="WP_253238271.1">
    <property type="nucleotide sequence ID" value="NZ_JAMYJR010000016.1"/>
</dbReference>
<dbReference type="EMBL" id="JAMYJR010000016">
    <property type="protein sequence ID" value="MCO8272164.1"/>
    <property type="molecule type" value="Genomic_DNA"/>
</dbReference>
<evidence type="ECO:0000313" key="6">
    <source>
        <dbReference type="EMBL" id="MCO8272164.1"/>
    </source>
</evidence>
<feature type="compositionally biased region" description="Basic and acidic residues" evidence="2">
    <location>
        <begin position="350"/>
        <end position="363"/>
    </location>
</feature>
<dbReference type="InterPro" id="IPR029058">
    <property type="entry name" value="AB_hydrolase_fold"/>
</dbReference>
<evidence type="ECO:0000259" key="4">
    <source>
        <dbReference type="Pfam" id="PF04775"/>
    </source>
</evidence>
<evidence type="ECO:0000256" key="2">
    <source>
        <dbReference type="SAM" id="MobiDB-lite"/>
    </source>
</evidence>
<feature type="chain" id="PRO_5045838731" evidence="3">
    <location>
        <begin position="20"/>
        <end position="406"/>
    </location>
</feature>
<dbReference type="Gene3D" id="3.40.50.1820">
    <property type="entry name" value="alpha/beta hydrolase"/>
    <property type="match status" value="1"/>
</dbReference>
<protein>
    <submittedName>
        <fullName evidence="6">Acyl-CoA thioesterase/BAAT N-terminal domain-containing protein</fullName>
    </submittedName>
</protein>
<feature type="domain" description="Acyl-CoA thioester hydrolase/bile acid-CoA amino acid N-acetyltransferase" evidence="4">
    <location>
        <begin position="38"/>
        <end position="155"/>
    </location>
</feature>
<dbReference type="Proteomes" id="UP001523369">
    <property type="component" value="Unassembled WGS sequence"/>
</dbReference>
<dbReference type="InterPro" id="IPR014940">
    <property type="entry name" value="BAAT_C"/>
</dbReference>
<sequence length="406" mass="41587">MRRLIVVVLGCALALTGCSGDPGADAEFHVAAPAALFDAPLGVTLTGLPPGGDVTVRATTTDQNGQAWAATAVFRADQDGRVDPAAQAPLSGDYTGVHDTGLLWSMISPEPSAFEAPAGGEPVRLTATADGRTVAESSVTRTEDAPGVVEKSVDEGFTGTYFAPGGDHSPGPAVLTFGGSEGGASAGVRNARALAAKGIPALGIGYFDVPEGPKALRSVPLEYFAGALRWLAGQPGVDPKRLYVIGASRGSEAALLLGVHYPDLVHGVVAASPSAVLYPGLPDENQAAWSFGGRPLPHIKPSEYGFVTPAETPAAIIPVERIRGPVLLLCGEADRLWPSCTAAGAIATRRGDRPTTEVREPDAGHFIGNPVPNHPSRPDAQAGGGTQADALGRLDAWPKLLKFLGA</sequence>
<dbReference type="Pfam" id="PF04775">
    <property type="entry name" value="Bile_Hydr_Trans"/>
    <property type="match status" value="1"/>
</dbReference>
<dbReference type="InterPro" id="IPR006862">
    <property type="entry name" value="Thio_Ohase/aa_AcTrfase"/>
</dbReference>
<proteinExistence type="inferred from homology"/>
<evidence type="ECO:0000259" key="5">
    <source>
        <dbReference type="Pfam" id="PF08840"/>
    </source>
</evidence>
<evidence type="ECO:0000256" key="1">
    <source>
        <dbReference type="ARBA" id="ARBA00006538"/>
    </source>
</evidence>
<evidence type="ECO:0000313" key="7">
    <source>
        <dbReference type="Proteomes" id="UP001523369"/>
    </source>
</evidence>
<gene>
    <name evidence="6" type="ORF">M1L60_16340</name>
</gene>
<dbReference type="PROSITE" id="PS51257">
    <property type="entry name" value="PROKAR_LIPOPROTEIN"/>
    <property type="match status" value="1"/>
</dbReference>
<dbReference type="Pfam" id="PF08840">
    <property type="entry name" value="BAAT_C"/>
    <property type="match status" value="1"/>
</dbReference>
<dbReference type="InterPro" id="IPR016662">
    <property type="entry name" value="Acyl-CoA_thioEstase_long-chain"/>
</dbReference>
<keyword evidence="7" id="KW-1185">Reference proteome</keyword>
<feature type="signal peptide" evidence="3">
    <location>
        <begin position="1"/>
        <end position="19"/>
    </location>
</feature>
<dbReference type="PANTHER" id="PTHR10824:SF4">
    <property type="entry name" value="ACYL-COENZYME A THIOESTERASE 1-LIKE"/>
    <property type="match status" value="1"/>
</dbReference>
<keyword evidence="3" id="KW-0732">Signal</keyword>
<feature type="domain" description="BAAT/Acyl-CoA thioester hydrolase C-terminal" evidence="5">
    <location>
        <begin position="219"/>
        <end position="404"/>
    </location>
</feature>
<dbReference type="SUPFAM" id="SSF53474">
    <property type="entry name" value="alpha/beta-Hydrolases"/>
    <property type="match status" value="1"/>
</dbReference>